<reference evidence="1" key="1">
    <citation type="journal article" date="2014" name="Int. J. Syst. Evol. Microbiol.">
        <title>Complete genome sequence of Corynebacterium casei LMG S-19264T (=DSM 44701T), isolated from a smear-ripened cheese.</title>
        <authorList>
            <consortium name="US DOE Joint Genome Institute (JGI-PGF)"/>
            <person name="Walter F."/>
            <person name="Albersmeier A."/>
            <person name="Kalinowski J."/>
            <person name="Ruckert C."/>
        </authorList>
    </citation>
    <scope>NUCLEOTIDE SEQUENCE</scope>
    <source>
        <strain evidence="1">CGMCC 1.12777</strain>
    </source>
</reference>
<proteinExistence type="predicted"/>
<evidence type="ECO:0000313" key="1">
    <source>
        <dbReference type="EMBL" id="GGH84865.1"/>
    </source>
</evidence>
<comment type="caution">
    <text evidence="1">The sequence shown here is derived from an EMBL/GenBank/DDBJ whole genome shotgun (WGS) entry which is preliminary data.</text>
</comment>
<dbReference type="EMBL" id="BMFV01000024">
    <property type="protein sequence ID" value="GGH84865.1"/>
    <property type="molecule type" value="Genomic_DNA"/>
</dbReference>
<evidence type="ECO:0008006" key="3">
    <source>
        <dbReference type="Google" id="ProtNLM"/>
    </source>
</evidence>
<reference evidence="1" key="2">
    <citation type="submission" date="2020-09" db="EMBL/GenBank/DDBJ databases">
        <authorList>
            <person name="Sun Q."/>
            <person name="Zhou Y."/>
        </authorList>
    </citation>
    <scope>NUCLEOTIDE SEQUENCE</scope>
    <source>
        <strain evidence="1">CGMCC 1.12777</strain>
    </source>
</reference>
<sequence length="68" mass="7873">MILKNLTYPFINSGGGSHKAEFMEKLSDDLLIESYFKARELQLSSDFITLIEHEIKRRSLDNVIQQLS</sequence>
<keyword evidence="2" id="KW-1185">Reference proteome</keyword>
<gene>
    <name evidence="1" type="ORF">GCM10007096_28920</name>
</gene>
<dbReference type="AlphaFoldDB" id="A0A8J2ZX93"/>
<dbReference type="SUPFAM" id="SSF100985">
    <property type="entry name" value="Sporulation inhibitor Sda"/>
    <property type="match status" value="1"/>
</dbReference>
<evidence type="ECO:0000313" key="2">
    <source>
        <dbReference type="Proteomes" id="UP000656813"/>
    </source>
</evidence>
<dbReference type="InterPro" id="IPR036916">
    <property type="entry name" value="Sda_sf"/>
</dbReference>
<organism evidence="1 2">
    <name type="scientific">Pullulanibacillus pueri</name>
    <dbReference type="NCBI Taxonomy" id="1437324"/>
    <lineage>
        <taxon>Bacteria</taxon>
        <taxon>Bacillati</taxon>
        <taxon>Bacillota</taxon>
        <taxon>Bacilli</taxon>
        <taxon>Bacillales</taxon>
        <taxon>Sporolactobacillaceae</taxon>
        <taxon>Pullulanibacillus</taxon>
    </lineage>
</organism>
<name>A0A8J2ZX93_9BACL</name>
<protein>
    <recommendedName>
        <fullName evidence="3">Sporulation histidine kinase inhibitor Sda</fullName>
    </recommendedName>
</protein>
<dbReference type="Pfam" id="PF08970">
    <property type="entry name" value="Sda"/>
    <property type="match status" value="1"/>
</dbReference>
<dbReference type="InterPro" id="IPR015064">
    <property type="entry name" value="Sda"/>
</dbReference>
<dbReference type="Proteomes" id="UP000656813">
    <property type="component" value="Unassembled WGS sequence"/>
</dbReference>
<dbReference type="Gene3D" id="1.10.287.1100">
    <property type="entry name" value="Sporulation inhibitor A"/>
    <property type="match status" value="1"/>
</dbReference>
<accession>A0A8J2ZX93</accession>